<organism evidence="7 8">
    <name type="scientific">Intestinimonas massiliensis</name>
    <name type="common">ex Afouda et al. 2020</name>
    <dbReference type="NCBI Taxonomy" id="1673721"/>
    <lineage>
        <taxon>Bacteria</taxon>
        <taxon>Bacillati</taxon>
        <taxon>Bacillota</taxon>
        <taxon>Clostridia</taxon>
        <taxon>Eubacteriales</taxon>
        <taxon>Intestinimonas</taxon>
    </lineage>
</organism>
<feature type="domain" description="PAS" evidence="6">
    <location>
        <begin position="12"/>
        <end position="47"/>
    </location>
</feature>
<evidence type="ECO:0000256" key="1">
    <source>
        <dbReference type="ARBA" id="ARBA00022741"/>
    </source>
</evidence>
<dbReference type="Gene3D" id="3.30.450.20">
    <property type="entry name" value="PAS domain"/>
    <property type="match status" value="1"/>
</dbReference>
<dbReference type="PANTHER" id="PTHR32071:SF57">
    <property type="entry name" value="C4-DICARBOXYLATE TRANSPORT TRANSCRIPTIONAL REGULATORY PROTEIN DCTD"/>
    <property type="match status" value="1"/>
</dbReference>
<dbReference type="Pfam" id="PF13188">
    <property type="entry name" value="PAS_8"/>
    <property type="match status" value="1"/>
</dbReference>
<accession>A0ABS9MEF7</accession>
<protein>
    <recommendedName>
        <fullName evidence="4">HTH-type transcriptional regulatory protein TyrR</fullName>
    </recommendedName>
</protein>
<dbReference type="SUPFAM" id="SSF52540">
    <property type="entry name" value="P-loop containing nucleoside triphosphate hydrolases"/>
    <property type="match status" value="1"/>
</dbReference>
<dbReference type="Pfam" id="PF25601">
    <property type="entry name" value="AAA_lid_14"/>
    <property type="match status" value="1"/>
</dbReference>
<keyword evidence="1" id="KW-0547">Nucleotide-binding</keyword>
<keyword evidence="8" id="KW-1185">Reference proteome</keyword>
<evidence type="ECO:0000259" key="5">
    <source>
        <dbReference type="PROSITE" id="PS50045"/>
    </source>
</evidence>
<dbReference type="InterPro" id="IPR058031">
    <property type="entry name" value="AAA_lid_NorR"/>
</dbReference>
<dbReference type="Proteomes" id="UP001200313">
    <property type="component" value="Unassembled WGS sequence"/>
</dbReference>
<comment type="caution">
    <text evidence="7">The sequence shown here is derived from an EMBL/GenBank/DDBJ whole genome shotgun (WGS) entry which is preliminary data.</text>
</comment>
<keyword evidence="2" id="KW-0058">Aromatic hydrocarbons catabolism</keyword>
<evidence type="ECO:0000256" key="3">
    <source>
        <dbReference type="ARBA" id="ARBA00022840"/>
    </source>
</evidence>
<dbReference type="EMBL" id="JAKNJB010000067">
    <property type="protein sequence ID" value="MCG4529188.1"/>
    <property type="molecule type" value="Genomic_DNA"/>
</dbReference>
<dbReference type="PANTHER" id="PTHR32071">
    <property type="entry name" value="TRANSCRIPTIONAL REGULATORY PROTEIN"/>
    <property type="match status" value="1"/>
</dbReference>
<dbReference type="InterPro" id="IPR027417">
    <property type="entry name" value="P-loop_NTPase"/>
</dbReference>
<evidence type="ECO:0000256" key="2">
    <source>
        <dbReference type="ARBA" id="ARBA00022797"/>
    </source>
</evidence>
<feature type="domain" description="PAS" evidence="6">
    <location>
        <begin position="122"/>
        <end position="175"/>
    </location>
</feature>
<dbReference type="Pfam" id="PF18024">
    <property type="entry name" value="HTH_50"/>
    <property type="match status" value="1"/>
</dbReference>
<evidence type="ECO:0000259" key="6">
    <source>
        <dbReference type="PROSITE" id="PS50112"/>
    </source>
</evidence>
<evidence type="ECO:0000256" key="4">
    <source>
        <dbReference type="ARBA" id="ARBA00029500"/>
    </source>
</evidence>
<dbReference type="InterPro" id="IPR000014">
    <property type="entry name" value="PAS"/>
</dbReference>
<keyword evidence="3" id="KW-0067">ATP-binding</keyword>
<evidence type="ECO:0000313" key="7">
    <source>
        <dbReference type="EMBL" id="MCG4529188.1"/>
    </source>
</evidence>
<dbReference type="CDD" id="cd00009">
    <property type="entry name" value="AAA"/>
    <property type="match status" value="1"/>
</dbReference>
<dbReference type="Pfam" id="PF13426">
    <property type="entry name" value="PAS_9"/>
    <property type="match status" value="1"/>
</dbReference>
<dbReference type="NCBIfam" id="TIGR00229">
    <property type="entry name" value="sensory_box"/>
    <property type="match status" value="1"/>
</dbReference>
<gene>
    <name evidence="7" type="ORF">L0P79_19360</name>
</gene>
<sequence length="571" mass="64049">MGDRVCEPITRREEVYQSALDTIYCAIIILDQAGKILYVNESARKMVEGSSVVFEELLECLGQEVDLVRGSGRYQIDVGPARIVCRVNPRYLSGERHGSTIVLHQSKHSECVMQEMDVVSSIFEELNVCLESSHDGIMVSDGMGNVIRLNAALEKLIGVKRRDILGRNVADLVQEGVYESSAILQVIETGKTATVVIDHNGRQLLITGSPVYNANSAMTAVVANIRDMSELNDLRQKLEQQQMIAEKYSKELAHIARQQSAQTSFVACSREMKTILATIHSISEVDSTVLISGESGTGKEMVVNEIYASSMRSYRPIIKVNCGAIPPALFESELFGYEDGAFTGARRKGKPGFFELAHMGTLFLDEVGELPLEMQVKLLRVLQEGEIIRIGGSKPISVDVRIIAATNRDLWEMTEEGTFRQDLYYRLNVINIEVPPLRQRRDDIIPLVMHMLERFNQKYGKHKEIPIELGKVLRELPWRGNVRELENLIENLVVLCPEDVLTPEHLPVRYQRGQNPASQVEIRGILPMKDMVRRAERQLIANAQAQYSSMQEVAKALGVDVSTISRKLSRN</sequence>
<feature type="domain" description="Sigma-54 factor interaction" evidence="5">
    <location>
        <begin position="265"/>
        <end position="494"/>
    </location>
</feature>
<dbReference type="InterPro" id="IPR002078">
    <property type="entry name" value="Sigma_54_int"/>
</dbReference>
<dbReference type="PROSITE" id="PS50045">
    <property type="entry name" value="SIGMA54_INTERACT_4"/>
    <property type="match status" value="1"/>
</dbReference>
<dbReference type="SMART" id="SM00091">
    <property type="entry name" value="PAS"/>
    <property type="match status" value="2"/>
</dbReference>
<dbReference type="SMART" id="SM00382">
    <property type="entry name" value="AAA"/>
    <property type="match status" value="1"/>
</dbReference>
<dbReference type="InterPro" id="IPR003593">
    <property type="entry name" value="AAA+_ATPase"/>
</dbReference>
<dbReference type="CDD" id="cd00130">
    <property type="entry name" value="PAS"/>
    <property type="match status" value="1"/>
</dbReference>
<dbReference type="PROSITE" id="PS00675">
    <property type="entry name" value="SIGMA54_INTERACT_1"/>
    <property type="match status" value="1"/>
</dbReference>
<dbReference type="InterPro" id="IPR025662">
    <property type="entry name" value="Sigma_54_int_dom_ATP-bd_1"/>
</dbReference>
<evidence type="ECO:0000313" key="8">
    <source>
        <dbReference type="Proteomes" id="UP001200313"/>
    </source>
</evidence>
<dbReference type="PROSITE" id="PS50112">
    <property type="entry name" value="PAS"/>
    <property type="match status" value="2"/>
</dbReference>
<dbReference type="InterPro" id="IPR035965">
    <property type="entry name" value="PAS-like_dom_sf"/>
</dbReference>
<dbReference type="Gene3D" id="1.10.8.60">
    <property type="match status" value="1"/>
</dbReference>
<dbReference type="Pfam" id="PF00158">
    <property type="entry name" value="Sigma54_activat"/>
    <property type="match status" value="1"/>
</dbReference>
<dbReference type="Gene3D" id="1.10.10.60">
    <property type="entry name" value="Homeodomain-like"/>
    <property type="match status" value="1"/>
</dbReference>
<dbReference type="InterPro" id="IPR030828">
    <property type="entry name" value="HTH_TyrR"/>
</dbReference>
<dbReference type="InterPro" id="IPR009057">
    <property type="entry name" value="Homeodomain-like_sf"/>
</dbReference>
<dbReference type="SUPFAM" id="SSF46689">
    <property type="entry name" value="Homeodomain-like"/>
    <property type="match status" value="1"/>
</dbReference>
<proteinExistence type="predicted"/>
<dbReference type="RefSeq" id="WP_050617136.1">
    <property type="nucleotide sequence ID" value="NZ_JAKNJB010000067.1"/>
</dbReference>
<dbReference type="SUPFAM" id="SSF55785">
    <property type="entry name" value="PYP-like sensor domain (PAS domain)"/>
    <property type="match status" value="2"/>
</dbReference>
<name>A0ABS9MEF7_9FIRM</name>
<reference evidence="7 8" key="1">
    <citation type="submission" date="2022-01" db="EMBL/GenBank/DDBJ databases">
        <title>Collection of gut derived symbiotic bacterial strains cultured from healthy donors.</title>
        <authorList>
            <person name="Lin H."/>
            <person name="Kohout C."/>
            <person name="Waligurski E."/>
            <person name="Pamer E.G."/>
        </authorList>
    </citation>
    <scope>NUCLEOTIDE SEQUENCE [LARGE SCALE GENOMIC DNA]</scope>
    <source>
        <strain evidence="7 8">DFI.3.7</strain>
    </source>
</reference>
<dbReference type="Gene3D" id="3.40.50.300">
    <property type="entry name" value="P-loop containing nucleotide triphosphate hydrolases"/>
    <property type="match status" value="1"/>
</dbReference>